<dbReference type="AlphaFoldDB" id="K0RE77"/>
<evidence type="ECO:0000313" key="2">
    <source>
        <dbReference type="Proteomes" id="UP000266841"/>
    </source>
</evidence>
<dbReference type="Proteomes" id="UP000266841">
    <property type="component" value="Unassembled WGS sequence"/>
</dbReference>
<protein>
    <submittedName>
        <fullName evidence="1">Uncharacterized protein</fullName>
    </submittedName>
</protein>
<name>K0RE77_THAOC</name>
<dbReference type="EMBL" id="AGNL01049168">
    <property type="protein sequence ID" value="EJK44817.1"/>
    <property type="molecule type" value="Genomic_DNA"/>
</dbReference>
<gene>
    <name evidence="1" type="ORF">THAOC_36612</name>
</gene>
<evidence type="ECO:0000313" key="1">
    <source>
        <dbReference type="EMBL" id="EJK44817.1"/>
    </source>
</evidence>
<reference evidence="1 2" key="1">
    <citation type="journal article" date="2012" name="Genome Biol.">
        <title>Genome and low-iron response of an oceanic diatom adapted to chronic iron limitation.</title>
        <authorList>
            <person name="Lommer M."/>
            <person name="Specht M."/>
            <person name="Roy A.S."/>
            <person name="Kraemer L."/>
            <person name="Andreson R."/>
            <person name="Gutowska M.A."/>
            <person name="Wolf J."/>
            <person name="Bergner S.V."/>
            <person name="Schilhabel M.B."/>
            <person name="Klostermeier U.C."/>
            <person name="Beiko R.G."/>
            <person name="Rosenstiel P."/>
            <person name="Hippler M."/>
            <person name="Laroche J."/>
        </authorList>
    </citation>
    <scope>NUCLEOTIDE SEQUENCE [LARGE SCALE GENOMIC DNA]</scope>
    <source>
        <strain evidence="1 2">CCMP1005</strain>
    </source>
</reference>
<sequence length="494" mass="57576">MIFQYGDVLTDINWDRLYMTILKRLTSIGTQREVGVLLEAYKCYIRQFDYLHENFHRVDQIYWLFYPGFIQGFQAGLQVKRVTLYPMKGRFVDHEKLAVIILRACQRHRVQCFIRDFNFEDLLNLSGPKVLQHLNHCYGNYCVNLETSSNEKSKFVAIFVKYMESYLRCKNAIRDGDFAILEVESVRWLPFWRARKRSKYYDACMRKIETLYGKDMESSVLESMRINRLPKLNADRSHVTHDELNELQNLWLKMLNPNSNFDTVVSQSTHLSIYRRCGIDVYGPSAKRGTPPSEESMIDYCVSVLKNAGVNDFKPCKLDKNFIWRHVAIDKFSPKAAAKGKNKKNKGQVKMSETETLYGELFANLITAPEVDAPEDEDESDNEYEVDLQGMEIDGEEDGLPTTPLETEADQKTALQKLSNVKHYKLRSEALVDMFLKGLEGEKDVVRERKELLGKRKREEDKIRKAVAYFNERRRAEGEKMDARIAEDNSFVES</sequence>
<organism evidence="1 2">
    <name type="scientific">Thalassiosira oceanica</name>
    <name type="common">Marine diatom</name>
    <dbReference type="NCBI Taxonomy" id="159749"/>
    <lineage>
        <taxon>Eukaryota</taxon>
        <taxon>Sar</taxon>
        <taxon>Stramenopiles</taxon>
        <taxon>Ochrophyta</taxon>
        <taxon>Bacillariophyta</taxon>
        <taxon>Coscinodiscophyceae</taxon>
        <taxon>Thalassiosirophycidae</taxon>
        <taxon>Thalassiosirales</taxon>
        <taxon>Thalassiosiraceae</taxon>
        <taxon>Thalassiosira</taxon>
    </lineage>
</organism>
<keyword evidence="2" id="KW-1185">Reference proteome</keyword>
<comment type="caution">
    <text evidence="1">The sequence shown here is derived from an EMBL/GenBank/DDBJ whole genome shotgun (WGS) entry which is preliminary data.</text>
</comment>
<proteinExistence type="predicted"/>
<accession>K0RE77</accession>